<name>A0A7J6WII6_THATH</name>
<dbReference type="Pfam" id="PF00112">
    <property type="entry name" value="Peptidase_C1"/>
    <property type="match status" value="1"/>
</dbReference>
<dbReference type="AlphaFoldDB" id="A0A7J6WII6"/>
<keyword evidence="3" id="KW-1185">Reference proteome</keyword>
<dbReference type="SUPFAM" id="SSF54001">
    <property type="entry name" value="Cysteine proteinases"/>
    <property type="match status" value="1"/>
</dbReference>
<evidence type="ECO:0000313" key="3">
    <source>
        <dbReference type="Proteomes" id="UP000554482"/>
    </source>
</evidence>
<dbReference type="GO" id="GO:0006508">
    <property type="term" value="P:proteolysis"/>
    <property type="evidence" value="ECO:0007669"/>
    <property type="project" value="InterPro"/>
</dbReference>
<dbReference type="InterPro" id="IPR038765">
    <property type="entry name" value="Papain-like_cys_pep_sf"/>
</dbReference>
<dbReference type="Proteomes" id="UP000554482">
    <property type="component" value="Unassembled WGS sequence"/>
</dbReference>
<organism evidence="2 3">
    <name type="scientific">Thalictrum thalictroides</name>
    <name type="common">Rue-anemone</name>
    <name type="synonym">Anemone thalictroides</name>
    <dbReference type="NCBI Taxonomy" id="46969"/>
    <lineage>
        <taxon>Eukaryota</taxon>
        <taxon>Viridiplantae</taxon>
        <taxon>Streptophyta</taxon>
        <taxon>Embryophyta</taxon>
        <taxon>Tracheophyta</taxon>
        <taxon>Spermatophyta</taxon>
        <taxon>Magnoliopsida</taxon>
        <taxon>Ranunculales</taxon>
        <taxon>Ranunculaceae</taxon>
        <taxon>Thalictroideae</taxon>
        <taxon>Thalictrum</taxon>
    </lineage>
</organism>
<reference evidence="2 3" key="1">
    <citation type="submission" date="2020-06" db="EMBL/GenBank/DDBJ databases">
        <title>Transcriptomic and genomic resources for Thalictrum thalictroides and T. hernandezii: Facilitating candidate gene discovery in an emerging model plant lineage.</title>
        <authorList>
            <person name="Arias T."/>
            <person name="Riano-Pachon D.M."/>
            <person name="Di Stilio V.S."/>
        </authorList>
    </citation>
    <scope>NUCLEOTIDE SEQUENCE [LARGE SCALE GENOMIC DNA]</scope>
    <source>
        <strain evidence="3">cv. WT478/WT964</strain>
        <tissue evidence="2">Leaves</tissue>
    </source>
</reference>
<gene>
    <name evidence="2" type="ORF">FRX31_014498</name>
</gene>
<comment type="caution">
    <text evidence="2">The sequence shown here is derived from an EMBL/GenBank/DDBJ whole genome shotgun (WGS) entry which is preliminary data.</text>
</comment>
<accession>A0A7J6WII6</accession>
<dbReference type="InterPro" id="IPR000668">
    <property type="entry name" value="Peptidase_C1A_C"/>
</dbReference>
<dbReference type="EMBL" id="JABWDY010016696">
    <property type="protein sequence ID" value="KAF5195922.1"/>
    <property type="molecule type" value="Genomic_DNA"/>
</dbReference>
<proteinExistence type="predicted"/>
<dbReference type="GO" id="GO:0008234">
    <property type="term" value="F:cysteine-type peptidase activity"/>
    <property type="evidence" value="ECO:0007669"/>
    <property type="project" value="InterPro"/>
</dbReference>
<evidence type="ECO:0000313" key="2">
    <source>
        <dbReference type="EMBL" id="KAF5195922.1"/>
    </source>
</evidence>
<evidence type="ECO:0000259" key="1">
    <source>
        <dbReference type="Pfam" id="PF00112"/>
    </source>
</evidence>
<dbReference type="OrthoDB" id="640249at2759"/>
<protein>
    <recommendedName>
        <fullName evidence="1">Peptidase C1A papain C-terminal domain-containing protein</fullName>
    </recommendedName>
</protein>
<dbReference type="Gene3D" id="3.90.70.10">
    <property type="entry name" value="Cysteine proteinases"/>
    <property type="match status" value="1"/>
</dbReference>
<feature type="domain" description="Peptidase C1A papain C-terminal" evidence="1">
    <location>
        <begin position="53"/>
        <end position="94"/>
    </location>
</feature>
<sequence>MKRIIQEMSYGPVSVLVDAVTLPTMKDRKDDMWIEIPTIADELEEVMKPYMPEWHNVVLCGYDKDENQKPFFLVKNSWGKAFCDGGYFRMDVDSSSSDEQYLPLPLIFIC</sequence>